<dbReference type="InterPro" id="IPR001915">
    <property type="entry name" value="Peptidase_M48"/>
</dbReference>
<proteinExistence type="predicted"/>
<feature type="transmembrane region" description="Helical" evidence="11">
    <location>
        <begin position="220"/>
        <end position="241"/>
    </location>
</feature>
<keyword evidence="5" id="KW-0479">Metal-binding</keyword>
<keyword evidence="8 11" id="KW-1133">Transmembrane helix</keyword>
<keyword evidence="3 13" id="KW-0645">Protease</keyword>
<dbReference type="GO" id="GO:0046872">
    <property type="term" value="F:metal ion binding"/>
    <property type="evidence" value="ECO:0007669"/>
    <property type="project" value="UniProtKB-KW"/>
</dbReference>
<evidence type="ECO:0000256" key="1">
    <source>
        <dbReference type="ARBA" id="ARBA00001947"/>
    </source>
</evidence>
<keyword evidence="2" id="KW-1003">Cell membrane</keyword>
<name>A0A2T5J0H4_9GAMM</name>
<evidence type="ECO:0000256" key="7">
    <source>
        <dbReference type="ARBA" id="ARBA00022833"/>
    </source>
</evidence>
<dbReference type="InterPro" id="IPR050083">
    <property type="entry name" value="HtpX_protease"/>
</dbReference>
<feature type="transmembrane region" description="Helical" evidence="11">
    <location>
        <begin position="17"/>
        <end position="40"/>
    </location>
</feature>
<sequence>MDFFSRQSAAKRASAHLVIYFIVAVAIIFLGVNAVLYIAAVLSTYDTGQGTVLWHAWSEQALLGALLLVVGGSAVEWFLLREGGQAIATLLGAKSLDFATASPLEQQFINVCEEMAIASGVPMPRLYVLPAQHTINAFVAGYSAQNSVLVLTQGALTQLSREELQAVVGHEYSHILNDDMRLNTYMVSLLAGLSAVGQMGEFLMCPPTTSHRQQRTYTPFWPLGWGLWLVGYVGLLLGRLIKAAISRERENLADASSVQFTRQPDALAGALYKIGQFGSYLHTWHAEQVSHMCFANSVKISQWLASHPPLEQRINTIAPSFLTRMKYQTRQTQTMQEAACVPSSQSSTHSHHLSFAPTTSYSPLPQSVDQRTINTQDKVVFHFDVPLSQAVGDLQWADLLSAQYLYRNLPIDISRALQTTTGAKMVLFALLAQEQQCSVSVLEDFFKQQIGMAFSVRRLQMQLTRSDHRLALPIVELAIPRLYQLPVQEQQQFLVELRSFAWLNQRLSVFEFALIKLIEQAIHPPKVIFRQQALSHFSPQCAQLVVVLLQHGAHPSTAYEQYYQQLLAPLFLDVPPMPTQCTLQTLDKVFLQFCYLNAEAKKQLINLAAQTIQTDGVLHRSEYELVRVLAAVLGCPMPLLQGGIKN</sequence>
<dbReference type="Pfam" id="PF01435">
    <property type="entry name" value="Peptidase_M48"/>
    <property type="match status" value="1"/>
</dbReference>
<evidence type="ECO:0000259" key="12">
    <source>
        <dbReference type="Pfam" id="PF01435"/>
    </source>
</evidence>
<protein>
    <submittedName>
        <fullName evidence="13">Zn-dependent protease with chaperone function</fullName>
    </submittedName>
</protein>
<evidence type="ECO:0000256" key="10">
    <source>
        <dbReference type="ARBA" id="ARBA00023136"/>
    </source>
</evidence>
<keyword evidence="9" id="KW-0482">Metalloprotease</keyword>
<keyword evidence="10 11" id="KW-0472">Membrane</keyword>
<keyword evidence="6" id="KW-0378">Hydrolase</keyword>
<dbReference type="AlphaFoldDB" id="A0A2T5J0H4"/>
<feature type="domain" description="Peptidase M48" evidence="12">
    <location>
        <begin position="107"/>
        <end position="317"/>
    </location>
</feature>
<evidence type="ECO:0000313" key="14">
    <source>
        <dbReference type="Proteomes" id="UP000244223"/>
    </source>
</evidence>
<evidence type="ECO:0000313" key="13">
    <source>
        <dbReference type="EMBL" id="PTQ89850.1"/>
    </source>
</evidence>
<dbReference type="RefSeq" id="WP_107865365.1">
    <property type="nucleotide sequence ID" value="NZ_QAON01000005.1"/>
</dbReference>
<evidence type="ECO:0000256" key="2">
    <source>
        <dbReference type="ARBA" id="ARBA00022475"/>
    </source>
</evidence>
<evidence type="ECO:0000256" key="6">
    <source>
        <dbReference type="ARBA" id="ARBA00022801"/>
    </source>
</evidence>
<dbReference type="PANTHER" id="PTHR43221:SF2">
    <property type="entry name" value="PROTEASE HTPX HOMOLOG"/>
    <property type="match status" value="1"/>
</dbReference>
<dbReference type="EMBL" id="QAON01000005">
    <property type="protein sequence ID" value="PTQ89850.1"/>
    <property type="molecule type" value="Genomic_DNA"/>
</dbReference>
<reference evidence="13 14" key="1">
    <citation type="submission" date="2018-04" db="EMBL/GenBank/DDBJ databases">
        <title>Genomic Encyclopedia of Archaeal and Bacterial Type Strains, Phase II (KMG-II): from individual species to whole genera.</title>
        <authorList>
            <person name="Goeker M."/>
        </authorList>
    </citation>
    <scope>NUCLEOTIDE SEQUENCE [LARGE SCALE GENOMIC DNA]</scope>
    <source>
        <strain evidence="13 14">DSM 5822</strain>
    </source>
</reference>
<comment type="cofactor">
    <cofactor evidence="1">
        <name>Zn(2+)</name>
        <dbReference type="ChEBI" id="CHEBI:29105"/>
    </cofactor>
</comment>
<dbReference type="PANTHER" id="PTHR43221">
    <property type="entry name" value="PROTEASE HTPX"/>
    <property type="match status" value="1"/>
</dbReference>
<dbReference type="OrthoDB" id="15218at2"/>
<feature type="transmembrane region" description="Helical" evidence="11">
    <location>
        <begin position="60"/>
        <end position="80"/>
    </location>
</feature>
<evidence type="ECO:0000256" key="3">
    <source>
        <dbReference type="ARBA" id="ARBA00022670"/>
    </source>
</evidence>
<organism evidence="13 14">
    <name type="scientific">Agitococcus lubricus</name>
    <dbReference type="NCBI Taxonomy" id="1077255"/>
    <lineage>
        <taxon>Bacteria</taxon>
        <taxon>Pseudomonadati</taxon>
        <taxon>Pseudomonadota</taxon>
        <taxon>Gammaproteobacteria</taxon>
        <taxon>Moraxellales</taxon>
        <taxon>Moraxellaceae</taxon>
        <taxon>Agitococcus</taxon>
    </lineage>
</organism>
<dbReference type="Proteomes" id="UP000244223">
    <property type="component" value="Unassembled WGS sequence"/>
</dbReference>
<evidence type="ECO:0000256" key="9">
    <source>
        <dbReference type="ARBA" id="ARBA00023049"/>
    </source>
</evidence>
<comment type="caution">
    <text evidence="13">The sequence shown here is derived from an EMBL/GenBank/DDBJ whole genome shotgun (WGS) entry which is preliminary data.</text>
</comment>
<dbReference type="GO" id="GO:0006508">
    <property type="term" value="P:proteolysis"/>
    <property type="evidence" value="ECO:0007669"/>
    <property type="project" value="UniProtKB-KW"/>
</dbReference>
<dbReference type="GO" id="GO:0004222">
    <property type="term" value="F:metalloendopeptidase activity"/>
    <property type="evidence" value="ECO:0007669"/>
    <property type="project" value="InterPro"/>
</dbReference>
<accession>A0A2T5J0H4</accession>
<keyword evidence="14" id="KW-1185">Reference proteome</keyword>
<dbReference type="Gene3D" id="3.30.2010.10">
    <property type="entry name" value="Metalloproteases ('zincins'), catalytic domain"/>
    <property type="match status" value="1"/>
</dbReference>
<evidence type="ECO:0000256" key="5">
    <source>
        <dbReference type="ARBA" id="ARBA00022723"/>
    </source>
</evidence>
<evidence type="ECO:0000256" key="11">
    <source>
        <dbReference type="SAM" id="Phobius"/>
    </source>
</evidence>
<keyword evidence="7" id="KW-0862">Zinc</keyword>
<evidence type="ECO:0000256" key="8">
    <source>
        <dbReference type="ARBA" id="ARBA00022989"/>
    </source>
</evidence>
<gene>
    <name evidence="13" type="ORF">C8N29_105178</name>
</gene>
<evidence type="ECO:0000256" key="4">
    <source>
        <dbReference type="ARBA" id="ARBA00022692"/>
    </source>
</evidence>
<keyword evidence="4 11" id="KW-0812">Transmembrane</keyword>